<comment type="caution">
    <text evidence="2">The sequence shown here is derived from an EMBL/GenBank/DDBJ whole genome shotgun (WGS) entry which is preliminary data.</text>
</comment>
<feature type="region of interest" description="Disordered" evidence="1">
    <location>
        <begin position="1"/>
        <end position="102"/>
    </location>
</feature>
<evidence type="ECO:0000256" key="1">
    <source>
        <dbReference type="SAM" id="MobiDB-lite"/>
    </source>
</evidence>
<evidence type="ECO:0000313" key="3">
    <source>
        <dbReference type="Proteomes" id="UP000652761"/>
    </source>
</evidence>
<protein>
    <submittedName>
        <fullName evidence="2">Uncharacterized protein</fullName>
    </submittedName>
</protein>
<dbReference type="AlphaFoldDB" id="A0A843U882"/>
<proteinExistence type="predicted"/>
<dbReference type="EMBL" id="NMUH01000390">
    <property type="protein sequence ID" value="MQL78267.1"/>
    <property type="molecule type" value="Genomic_DNA"/>
</dbReference>
<name>A0A843U882_COLES</name>
<keyword evidence="3" id="KW-1185">Reference proteome</keyword>
<gene>
    <name evidence="2" type="ORF">Taro_010686</name>
</gene>
<sequence length="221" mass="23377">MSARYGEATMVASKSSPSQAPWARLPSPSPSPSARLPSPCTATPSPSARLPSPHLNMAKPLPSVCPTPPSPRATWRHPSSLPPSLPRVRGGARGGCSDSSSDIPFPTAPRNSLLINGGYLAAAASSLFRDGVHCGFQFRSKLARTGFNLADLALLIGKHVLLVDIEMQHVANGILVSTEIEKVVMGRKIGTEYCEGLVASRFAFSLQVWCIGRGWPVVVAV</sequence>
<organism evidence="2 3">
    <name type="scientific">Colocasia esculenta</name>
    <name type="common">Wild taro</name>
    <name type="synonym">Arum esculentum</name>
    <dbReference type="NCBI Taxonomy" id="4460"/>
    <lineage>
        <taxon>Eukaryota</taxon>
        <taxon>Viridiplantae</taxon>
        <taxon>Streptophyta</taxon>
        <taxon>Embryophyta</taxon>
        <taxon>Tracheophyta</taxon>
        <taxon>Spermatophyta</taxon>
        <taxon>Magnoliopsida</taxon>
        <taxon>Liliopsida</taxon>
        <taxon>Araceae</taxon>
        <taxon>Aroideae</taxon>
        <taxon>Colocasieae</taxon>
        <taxon>Colocasia</taxon>
    </lineage>
</organism>
<feature type="compositionally biased region" description="Low complexity" evidence="1">
    <location>
        <begin position="32"/>
        <end position="48"/>
    </location>
</feature>
<dbReference type="Proteomes" id="UP000652761">
    <property type="component" value="Unassembled WGS sequence"/>
</dbReference>
<accession>A0A843U882</accession>
<evidence type="ECO:0000313" key="2">
    <source>
        <dbReference type="EMBL" id="MQL78267.1"/>
    </source>
</evidence>
<reference evidence="2" key="1">
    <citation type="submission" date="2017-07" db="EMBL/GenBank/DDBJ databases">
        <title>Taro Niue Genome Assembly and Annotation.</title>
        <authorList>
            <person name="Atibalentja N."/>
            <person name="Keating K."/>
            <person name="Fields C.J."/>
        </authorList>
    </citation>
    <scope>NUCLEOTIDE SEQUENCE</scope>
    <source>
        <strain evidence="2">Niue_2</strain>
        <tissue evidence="2">Leaf</tissue>
    </source>
</reference>